<evidence type="ECO:0000256" key="2">
    <source>
        <dbReference type="ARBA" id="ARBA00022670"/>
    </source>
</evidence>
<name>A0A6A5ZST1_9PLEO</name>
<proteinExistence type="inferred from homology"/>
<dbReference type="GO" id="GO:0005634">
    <property type="term" value="C:nucleus"/>
    <property type="evidence" value="ECO:0007669"/>
    <property type="project" value="TreeGrafter"/>
</dbReference>
<evidence type="ECO:0000256" key="3">
    <source>
        <dbReference type="ARBA" id="ARBA00022801"/>
    </source>
</evidence>
<dbReference type="GO" id="GO:0016926">
    <property type="term" value="P:protein desumoylation"/>
    <property type="evidence" value="ECO:0007669"/>
    <property type="project" value="TreeGrafter"/>
</dbReference>
<evidence type="ECO:0000256" key="1">
    <source>
        <dbReference type="ARBA" id="ARBA00005234"/>
    </source>
</evidence>
<protein>
    <recommendedName>
        <fullName evidence="6">Ubiquitin-like protease family profile domain-containing protein</fullName>
    </recommendedName>
</protein>
<feature type="compositionally biased region" description="Low complexity" evidence="5">
    <location>
        <begin position="153"/>
        <end position="173"/>
    </location>
</feature>
<gene>
    <name evidence="7" type="ORF">BDV96DRAFT_209871</name>
</gene>
<evidence type="ECO:0000313" key="7">
    <source>
        <dbReference type="EMBL" id="KAF2121348.1"/>
    </source>
</evidence>
<comment type="similarity">
    <text evidence="1">Belongs to the peptidase C48 family.</text>
</comment>
<dbReference type="OrthoDB" id="1939479at2759"/>
<dbReference type="GO" id="GO:0016929">
    <property type="term" value="F:deSUMOylase activity"/>
    <property type="evidence" value="ECO:0007669"/>
    <property type="project" value="TreeGrafter"/>
</dbReference>
<feature type="compositionally biased region" description="Polar residues" evidence="5">
    <location>
        <begin position="106"/>
        <end position="145"/>
    </location>
</feature>
<feature type="region of interest" description="Disordered" evidence="5">
    <location>
        <begin position="95"/>
        <end position="174"/>
    </location>
</feature>
<feature type="region of interest" description="Disordered" evidence="5">
    <location>
        <begin position="1"/>
        <end position="38"/>
    </location>
</feature>
<feature type="compositionally biased region" description="Low complexity" evidence="5">
    <location>
        <begin position="29"/>
        <end position="38"/>
    </location>
</feature>
<evidence type="ECO:0000256" key="4">
    <source>
        <dbReference type="ARBA" id="ARBA00022807"/>
    </source>
</evidence>
<keyword evidence="8" id="KW-1185">Reference proteome</keyword>
<accession>A0A6A5ZST1</accession>
<dbReference type="AlphaFoldDB" id="A0A6A5ZST1"/>
<dbReference type="EMBL" id="ML977312">
    <property type="protein sequence ID" value="KAF2121348.1"/>
    <property type="molecule type" value="Genomic_DNA"/>
</dbReference>
<feature type="region of interest" description="Disordered" evidence="5">
    <location>
        <begin position="219"/>
        <end position="274"/>
    </location>
</feature>
<evidence type="ECO:0000256" key="5">
    <source>
        <dbReference type="SAM" id="MobiDB-lite"/>
    </source>
</evidence>
<organism evidence="7 8">
    <name type="scientific">Lophiotrema nucula</name>
    <dbReference type="NCBI Taxonomy" id="690887"/>
    <lineage>
        <taxon>Eukaryota</taxon>
        <taxon>Fungi</taxon>
        <taxon>Dikarya</taxon>
        <taxon>Ascomycota</taxon>
        <taxon>Pezizomycotina</taxon>
        <taxon>Dothideomycetes</taxon>
        <taxon>Pleosporomycetidae</taxon>
        <taxon>Pleosporales</taxon>
        <taxon>Lophiotremataceae</taxon>
        <taxon>Lophiotrema</taxon>
    </lineage>
</organism>
<dbReference type="Gene3D" id="3.40.395.10">
    <property type="entry name" value="Adenoviral Proteinase, Chain A"/>
    <property type="match status" value="1"/>
</dbReference>
<dbReference type="PROSITE" id="PS50600">
    <property type="entry name" value="ULP_PROTEASE"/>
    <property type="match status" value="1"/>
</dbReference>
<keyword evidence="4" id="KW-0788">Thiol protease</keyword>
<dbReference type="SUPFAM" id="SSF54001">
    <property type="entry name" value="Cysteine proteinases"/>
    <property type="match status" value="1"/>
</dbReference>
<evidence type="ECO:0000259" key="6">
    <source>
        <dbReference type="PROSITE" id="PS50600"/>
    </source>
</evidence>
<feature type="domain" description="Ubiquitin-like protease family profile" evidence="6">
    <location>
        <begin position="409"/>
        <end position="593"/>
    </location>
</feature>
<keyword evidence="3" id="KW-0378">Hydrolase</keyword>
<dbReference type="InterPro" id="IPR003653">
    <property type="entry name" value="Peptidase_C48_C"/>
</dbReference>
<dbReference type="PANTHER" id="PTHR12606">
    <property type="entry name" value="SENTRIN/SUMO-SPECIFIC PROTEASE"/>
    <property type="match status" value="1"/>
</dbReference>
<feature type="region of interest" description="Disordered" evidence="5">
    <location>
        <begin position="313"/>
        <end position="347"/>
    </location>
</feature>
<evidence type="ECO:0000313" key="8">
    <source>
        <dbReference type="Proteomes" id="UP000799770"/>
    </source>
</evidence>
<dbReference type="Pfam" id="PF02902">
    <property type="entry name" value="Peptidase_C48"/>
    <property type="match status" value="1"/>
</dbReference>
<keyword evidence="2" id="KW-0645">Protease</keyword>
<sequence>MKRSAGDAGMDSYDMDQYAVPGAFPTDDPAAAEPASSSSSSVFTTVGIVVLSLLQWLRPTYWRRRILKTDQPQQHTIRAEPVSRDSVGRKKILIDAGLQHQHRSSPTKSSKASKQTIPLTPLNTFTIRGNYDETPTPQDFNNQHWLPNGSIKPLLRTPDTLLPRTPRPLLYTPEPRHYTAEPLLHTPEPLQAEGPLSELVASPVESHAYPQTWSEWMEGLPDAPSVSPSPSPPKKATVDDFLDTTLHGLATPSKQASPRDDHAATEDDDEGLEMSQLSNECADDFKDCVEEATKSPEAKQAALYNLRIKTPESVRVSPDSGRIIRGDAPPTPTERQIHSQQPTKQEPRLTLQKQLANQYLKKYAIKALFEQPPPPRPLLGDLTPDDQKIMKDAVQEWVDDGKKKDKKLGKVSAHDLGTILPVIFDGDKAAWLNDEIINSYLSVLVDHVNLAQGYVYKGRSVVAPPPAHVFSSQWYTTMTGPKPESTITWAKKRHVSGKNFFECKLLLFPICKGLHWRLVAVMPQQRRIEYLDSLTSNDKADALIMSTIHKFLKLILGNLYNKSEWNEHVGQRSQQQLNASDCGVFTLLNGLALLSDSQFTEVLVKNGMEAARLRIASTLIKGKVTGERI</sequence>
<reference evidence="7" key="1">
    <citation type="journal article" date="2020" name="Stud. Mycol.">
        <title>101 Dothideomycetes genomes: a test case for predicting lifestyles and emergence of pathogens.</title>
        <authorList>
            <person name="Haridas S."/>
            <person name="Albert R."/>
            <person name="Binder M."/>
            <person name="Bloem J."/>
            <person name="Labutti K."/>
            <person name="Salamov A."/>
            <person name="Andreopoulos B."/>
            <person name="Baker S."/>
            <person name="Barry K."/>
            <person name="Bills G."/>
            <person name="Bluhm B."/>
            <person name="Cannon C."/>
            <person name="Castanera R."/>
            <person name="Culley D."/>
            <person name="Daum C."/>
            <person name="Ezra D."/>
            <person name="Gonzalez J."/>
            <person name="Henrissat B."/>
            <person name="Kuo A."/>
            <person name="Liang C."/>
            <person name="Lipzen A."/>
            <person name="Lutzoni F."/>
            <person name="Magnuson J."/>
            <person name="Mondo S."/>
            <person name="Nolan M."/>
            <person name="Ohm R."/>
            <person name="Pangilinan J."/>
            <person name="Park H.-J."/>
            <person name="Ramirez L."/>
            <person name="Alfaro M."/>
            <person name="Sun H."/>
            <person name="Tritt A."/>
            <person name="Yoshinaga Y."/>
            <person name="Zwiers L.-H."/>
            <person name="Turgeon B."/>
            <person name="Goodwin S."/>
            <person name="Spatafora J."/>
            <person name="Crous P."/>
            <person name="Grigoriev I."/>
        </authorList>
    </citation>
    <scope>NUCLEOTIDE SEQUENCE</scope>
    <source>
        <strain evidence="7">CBS 627.86</strain>
    </source>
</reference>
<dbReference type="GO" id="GO:0006508">
    <property type="term" value="P:proteolysis"/>
    <property type="evidence" value="ECO:0007669"/>
    <property type="project" value="UniProtKB-KW"/>
</dbReference>
<dbReference type="InterPro" id="IPR038765">
    <property type="entry name" value="Papain-like_cys_pep_sf"/>
</dbReference>
<dbReference type="Proteomes" id="UP000799770">
    <property type="component" value="Unassembled WGS sequence"/>
</dbReference>
<dbReference type="PANTHER" id="PTHR12606:SF141">
    <property type="entry name" value="GH15225P-RELATED"/>
    <property type="match status" value="1"/>
</dbReference>